<dbReference type="GO" id="GO:0016887">
    <property type="term" value="F:ATP hydrolysis activity"/>
    <property type="evidence" value="ECO:0007669"/>
    <property type="project" value="RHEA"/>
</dbReference>
<comment type="catalytic activity">
    <reaction evidence="6">
        <text>ATP + H2O = ADP + phosphate + H(+)</text>
        <dbReference type="Rhea" id="RHEA:13065"/>
        <dbReference type="ChEBI" id="CHEBI:15377"/>
        <dbReference type="ChEBI" id="CHEBI:15378"/>
        <dbReference type="ChEBI" id="CHEBI:30616"/>
        <dbReference type="ChEBI" id="CHEBI:43474"/>
        <dbReference type="ChEBI" id="CHEBI:456216"/>
        <dbReference type="EC" id="3.6.4.12"/>
    </reaction>
    <physiologicalReaction direction="left-to-right" evidence="6">
        <dbReference type="Rhea" id="RHEA:13066"/>
    </physiologicalReaction>
</comment>
<feature type="domain" description="AAA+ ATPase" evidence="8">
    <location>
        <begin position="1205"/>
        <end position="1442"/>
    </location>
</feature>
<keyword evidence="5" id="KW-0067">ATP-binding</keyword>
<evidence type="ECO:0000256" key="6">
    <source>
        <dbReference type="ARBA" id="ARBA00048432"/>
    </source>
</evidence>
<keyword evidence="4" id="KW-0347">Helicase</keyword>
<dbReference type="GO" id="GO:0003968">
    <property type="term" value="F:RNA-directed RNA polymerase activity"/>
    <property type="evidence" value="ECO:0007669"/>
    <property type="project" value="UniProtKB-KW"/>
</dbReference>
<keyword evidence="10" id="KW-0548">Nucleotidyltransferase</keyword>
<evidence type="ECO:0000256" key="1">
    <source>
        <dbReference type="ARBA" id="ARBA00007913"/>
    </source>
</evidence>
<dbReference type="GO" id="GO:0043139">
    <property type="term" value="F:5'-3' DNA helicase activity"/>
    <property type="evidence" value="ECO:0007669"/>
    <property type="project" value="TreeGrafter"/>
</dbReference>
<dbReference type="InterPro" id="IPR041679">
    <property type="entry name" value="DNA2/NAM7-like_C"/>
</dbReference>
<evidence type="ECO:0000256" key="3">
    <source>
        <dbReference type="ARBA" id="ARBA00022801"/>
    </source>
</evidence>
<accession>A0A364MTD3</accession>
<proteinExistence type="inferred from homology"/>
<evidence type="ECO:0000256" key="5">
    <source>
        <dbReference type="ARBA" id="ARBA00022840"/>
    </source>
</evidence>
<dbReference type="PANTHER" id="PTHR43788:SF8">
    <property type="entry name" value="DNA-BINDING PROTEIN SMUBP-2"/>
    <property type="match status" value="1"/>
</dbReference>
<keyword evidence="3" id="KW-0378">Hydrolase</keyword>
<dbReference type="InterPro" id="IPR041677">
    <property type="entry name" value="DNA2/NAM7_AAA_11"/>
</dbReference>
<gene>
    <name evidence="10" type="ORF">DDE83_008442</name>
</gene>
<dbReference type="SMART" id="SM00487">
    <property type="entry name" value="DEXDc"/>
    <property type="match status" value="1"/>
</dbReference>
<sequence length="1628" mass="183378">MGNLRSFCAVLQVGIDPETTSWDYSVPNFPQAKETDSARLVKCLSFTSTETKQEVVLRFETAPSNRVTHQEPLQKFLLLSLSNFRLRWPARLPGHPSRSATGRENGDYVTRLLTTGVTLNGTHYHFYGHSNSQLKSRSCFLYSASKEEIAVKIEAMGDLSKLKSVGKKAKRIGLFFSSAEMALTLSPKRCEDIEDVKRDDYIFTDGCGLIAPQLARQLAKSRKIIFRNKRYTPSVFQIRYRGYKGVLTLDPTLHKQVLVQFRESMRKFKDASDHSFAVVDYSKPYAFGSLNDEVVVLLHTLGISTEMLLRKQQQHLDFLELVSRADPQAAFQFLSYCDRIDLAEKLLLEGTRCVRTVLGGLVRQEYEKMLNKRDEQRCRILIPKSRLLFGVCDPTSKNSQPGKLKEVFVTWDPDIIPRIMAQPAMYPGGKEPVTFGDVTGDARAEYFARYTSASLGKVKNLYMQWARLGNAMSPQCQQLNRLFSQCVDGNYIRVPEHLQKLEDPPNPGAIVAPFILDVLHDAAAHFIKHVENTTIENSDDADILDALLSREKLAMSEFELLQLVLRWCEQNGASVLGYSHLLDFSILTDEQKIWLLDHLPPSVIAPSLRFRLDHAGLHWKPVFRSSTDRMGRFLPTVSHSLEIFHKKLIILTVDDRLTLAIYVPKKVPKASETQVDTDVRVFVFPHTQSSQSLNYKVIPTKANYRLFCDEHIFQLYERKRANTWIFLRRSHGDDSRYRDEKSKGEKRRLREHTIQNKTNFECQASVNLGKIGKDVQQHVGRVQKAGVLEGEVYVISNRDVQAMHVLDEWLNYVDTDEVLPLFEKLDKDYSVPELRSVDWQEYPETVKDVVRDKNMTQLHHVASMSELRIILDLLHENDEKLMLRSVFGYILDLEATSACSLDRDLLASTLLEFLLDAVYLIPTYMQSQTWKRHKHKLEEYFVLLAPKLLKRLILLAEEMGTFVRHPLALLLRELKRISLQDFAELVELISLTIRSVDLALDILLEVLEAESSRLLVERPMAVRQFTSSLFGIALDHVNEAASGRHSLQETFNVRMDNHKDGYTVAKSLLRVDSSLSATLKVGDHVQLTVSNPPQNAPIAKPFSMDAVVLSAETGEATFRCLHHPPSYLAECAWAIANCGSFVTSKTCYDAVTRFYTEREASCSIYAMLLGLPVQNETQLANVELPAAVIPSLNDSQNTALKASMTHLLTFVWGPPGTGKTHTIVVIMQQLLRELPKARFLITAPTHNAVDNLLRRFAAADDASRCGVMPVRVSTQVSKVAFDLRTYTCDAMLGKDLNANLPARRKAQKRIQEARIIFTTCSGAGLGLLRNENFDVVVIDEASQLTEPATLIPLVKGCSREILVGDHVQLRATVQQNALLTGYDISLFERHYNLPARKGVAKVMLDTQYRMHRSICDFSSSEFYGGRLRTAVSDTARPLPPSRFPWPREKTNKRMVWIECGTPEDLGLRSKANEGQKNMCKRVVELLTSPPAPSSQSSSSSSTPSRPMSAPTSPSIAILTPYTRQRTLLESAIPNATVSSIDGFQGREADIVVFVTVRCNVYGDLGFLVDMRRLNVVMTRARVGVVVIGSKSTLTGGGTAAEAGDSDGESRMVWKRLVQRCETVALPGK</sequence>
<reference evidence="11" key="1">
    <citation type="submission" date="2018-05" db="EMBL/GenBank/DDBJ databases">
        <title>Draft genome sequence of Stemphylium lycopersici strain CIDEFI 213.</title>
        <authorList>
            <person name="Medina R."/>
            <person name="Franco M.E.E."/>
            <person name="Lucentini C.G."/>
            <person name="Saparrat M.C.N."/>
            <person name="Balatti P.A."/>
        </authorList>
    </citation>
    <scope>NUCLEOTIDE SEQUENCE [LARGE SCALE GENOMIC DNA]</scope>
    <source>
        <strain evidence="11">CIDEFI 213</strain>
    </source>
</reference>
<dbReference type="PANTHER" id="PTHR43788">
    <property type="entry name" value="DNA2/NAM7 HELICASE FAMILY MEMBER"/>
    <property type="match status" value="1"/>
</dbReference>
<dbReference type="Pfam" id="PF13086">
    <property type="entry name" value="AAA_11"/>
    <property type="match status" value="2"/>
</dbReference>
<dbReference type="InterPro" id="IPR014001">
    <property type="entry name" value="Helicase_ATP-bd"/>
</dbReference>
<evidence type="ECO:0000259" key="8">
    <source>
        <dbReference type="SMART" id="SM00382"/>
    </source>
</evidence>
<evidence type="ECO:0000256" key="4">
    <source>
        <dbReference type="ARBA" id="ARBA00022806"/>
    </source>
</evidence>
<dbReference type="EC" id="2.7.7.48" evidence="10"/>
<protein>
    <submittedName>
        <fullName evidence="10">RNA-directed RNA polymerase like protein</fullName>
        <ecNumber evidence="10">2.7.7.48</ecNumber>
    </submittedName>
</protein>
<dbReference type="InterPro" id="IPR003593">
    <property type="entry name" value="AAA+_ATPase"/>
</dbReference>
<dbReference type="SMART" id="SM00382">
    <property type="entry name" value="AAA"/>
    <property type="match status" value="1"/>
</dbReference>
<dbReference type="InterPro" id="IPR050534">
    <property type="entry name" value="Coronavir_polyprotein_1ab"/>
</dbReference>
<evidence type="ECO:0000256" key="2">
    <source>
        <dbReference type="ARBA" id="ARBA00022741"/>
    </source>
</evidence>
<feature type="region of interest" description="Disordered" evidence="7">
    <location>
        <begin position="1487"/>
        <end position="1516"/>
    </location>
</feature>
<dbReference type="Gene3D" id="3.40.50.300">
    <property type="entry name" value="P-loop containing nucleotide triphosphate hydrolases"/>
    <property type="match status" value="2"/>
</dbReference>
<dbReference type="SUPFAM" id="SSF52540">
    <property type="entry name" value="P-loop containing nucleoside triphosphate hydrolases"/>
    <property type="match status" value="1"/>
</dbReference>
<dbReference type="InterPro" id="IPR057596">
    <property type="entry name" value="RDRP_core"/>
</dbReference>
<dbReference type="EMBL" id="QGDH01000200">
    <property type="protein sequence ID" value="RAR02860.1"/>
    <property type="molecule type" value="Genomic_DNA"/>
</dbReference>
<comment type="caution">
    <text evidence="10">The sequence shown here is derived from an EMBL/GenBank/DDBJ whole genome shotgun (WGS) entry which is preliminary data.</text>
</comment>
<dbReference type="InterPro" id="IPR027417">
    <property type="entry name" value="P-loop_NTPase"/>
</dbReference>
<dbReference type="CDD" id="cd18808">
    <property type="entry name" value="SF1_C_Upf1"/>
    <property type="match status" value="1"/>
</dbReference>
<evidence type="ECO:0000259" key="9">
    <source>
        <dbReference type="SMART" id="SM00487"/>
    </source>
</evidence>
<keyword evidence="10" id="KW-0808">Transferase</keyword>
<organism evidence="10 11">
    <name type="scientific">Stemphylium lycopersici</name>
    <name type="common">Tomato gray leaf spot disease fungus</name>
    <name type="synonym">Thyrospora lycopersici</name>
    <dbReference type="NCBI Taxonomy" id="183478"/>
    <lineage>
        <taxon>Eukaryota</taxon>
        <taxon>Fungi</taxon>
        <taxon>Dikarya</taxon>
        <taxon>Ascomycota</taxon>
        <taxon>Pezizomycotina</taxon>
        <taxon>Dothideomycetes</taxon>
        <taxon>Pleosporomycetidae</taxon>
        <taxon>Pleosporales</taxon>
        <taxon>Pleosporineae</taxon>
        <taxon>Pleosporaceae</taxon>
        <taxon>Stemphylium</taxon>
    </lineage>
</organism>
<dbReference type="GO" id="GO:0005524">
    <property type="term" value="F:ATP binding"/>
    <property type="evidence" value="ECO:0007669"/>
    <property type="project" value="UniProtKB-KW"/>
</dbReference>
<dbReference type="Pfam" id="PF13087">
    <property type="entry name" value="AAA_12"/>
    <property type="match status" value="1"/>
</dbReference>
<keyword evidence="2" id="KW-0547">Nucleotide-binding</keyword>
<dbReference type="Pfam" id="PF05183">
    <property type="entry name" value="RdRP"/>
    <property type="match status" value="2"/>
</dbReference>
<dbReference type="OrthoDB" id="6513042at2759"/>
<evidence type="ECO:0000256" key="7">
    <source>
        <dbReference type="SAM" id="MobiDB-lite"/>
    </source>
</evidence>
<keyword evidence="10" id="KW-0696">RNA-directed RNA polymerase</keyword>
<dbReference type="STRING" id="183478.A0A364MTD3"/>
<comment type="similarity">
    <text evidence="1">Belongs to the DNA2/NAM7 helicase family.</text>
</comment>
<name>A0A364MTD3_STELY</name>
<dbReference type="InterPro" id="IPR047187">
    <property type="entry name" value="SF1_C_Upf1"/>
</dbReference>
<feature type="domain" description="Helicase ATP-binding" evidence="9">
    <location>
        <begin position="1188"/>
        <end position="1413"/>
    </location>
</feature>
<keyword evidence="11" id="KW-1185">Reference proteome</keyword>
<evidence type="ECO:0000313" key="10">
    <source>
        <dbReference type="EMBL" id="RAR02860.1"/>
    </source>
</evidence>
<feature type="compositionally biased region" description="Low complexity" evidence="7">
    <location>
        <begin position="1493"/>
        <end position="1514"/>
    </location>
</feature>
<dbReference type="Proteomes" id="UP000249619">
    <property type="component" value="Unassembled WGS sequence"/>
</dbReference>
<evidence type="ECO:0000313" key="11">
    <source>
        <dbReference type="Proteomes" id="UP000249619"/>
    </source>
</evidence>